<reference evidence="2" key="1">
    <citation type="submission" date="2010-07" db="EMBL/GenBank/DDBJ databases">
        <authorList>
            <person name="Muzny D."/>
            <person name="Qin X."/>
            <person name="Deng J."/>
            <person name="Jiang H."/>
            <person name="Liu Y."/>
            <person name="Qu J."/>
            <person name="Song X.-Z."/>
            <person name="Zhang L."/>
            <person name="Thornton R."/>
            <person name="Coyle M."/>
            <person name="Francisco L."/>
            <person name="Jackson L."/>
            <person name="Javaid M."/>
            <person name="Korchina V."/>
            <person name="Kovar C."/>
            <person name="Mata R."/>
            <person name="Mathew T."/>
            <person name="Ngo R."/>
            <person name="Nguyen L."/>
            <person name="Nguyen N."/>
            <person name="Okwuonu G."/>
            <person name="Ongeri F."/>
            <person name="Pham C."/>
            <person name="Simmons D."/>
            <person name="Wilczek-Boney K."/>
            <person name="Hale W."/>
            <person name="Jakkamsetti A."/>
            <person name="Pham P."/>
            <person name="Ruth R."/>
            <person name="San Lucas F."/>
            <person name="Warren J."/>
            <person name="Zhang J."/>
            <person name="Zhao Z."/>
            <person name="Zhou C."/>
            <person name="Zhu D."/>
            <person name="Lee S."/>
            <person name="Bess C."/>
            <person name="Blankenburg K."/>
            <person name="Forbes L."/>
            <person name="Fu Q."/>
            <person name="Gubbala S."/>
            <person name="Hirani K."/>
            <person name="Jayaseelan J.C."/>
            <person name="Lara F."/>
            <person name="Munidasa M."/>
            <person name="Palculict T."/>
            <person name="Patil S."/>
            <person name="Pu L.-L."/>
            <person name="Saada N."/>
            <person name="Tang L."/>
            <person name="Weissenberger G."/>
            <person name="Zhu Y."/>
            <person name="Hemphill L."/>
            <person name="Shang Y."/>
            <person name="Youmans B."/>
            <person name="Ayvaz T."/>
            <person name="Ross M."/>
            <person name="Santibanez J."/>
            <person name="Aqrawi P."/>
            <person name="Gross S."/>
            <person name="Joshi V."/>
            <person name="Fowler G."/>
            <person name="Nazareth L."/>
            <person name="Reid J."/>
            <person name="Worley K."/>
            <person name="Petrosino J."/>
            <person name="Highlander S."/>
            <person name="Gibbs R."/>
        </authorList>
    </citation>
    <scope>NUCLEOTIDE SEQUENCE [LARGE SCALE GENOMIC DNA]</scope>
    <source>
        <strain evidence="2">DSM 16973</strain>
    </source>
</reference>
<evidence type="ECO:0000313" key="3">
    <source>
        <dbReference type="Proteomes" id="UP000004394"/>
    </source>
</evidence>
<dbReference type="Gene3D" id="1.20.120.330">
    <property type="entry name" value="Nucleotidyltransferases domain 2"/>
    <property type="match status" value="1"/>
</dbReference>
<protein>
    <submittedName>
        <fullName evidence="2">HEPN domain protein</fullName>
    </submittedName>
</protein>
<evidence type="ECO:0000313" key="2">
    <source>
        <dbReference type="EMBL" id="EFM00961.1"/>
    </source>
</evidence>
<accession>E0NV95</accession>
<sequence length="147" mass="17214">MVGRQKNVIFAMVTKLAIMAVDKKLYWKEMADYDLETAEAMFTTGRWLYVGFMCHQVIEKTLKSYWCATQPTDPPYIHNLKRLSEGSGLESIMTEEQLEFMAQMMPLNIEARYPSYKEELMSALSPERCKEIIEQTKALKQWIENKL</sequence>
<dbReference type="SMART" id="SM00748">
    <property type="entry name" value="HEPN"/>
    <property type="match status" value="1"/>
</dbReference>
<keyword evidence="3" id="KW-1185">Reference proteome</keyword>
<name>E0NV95_9BACT</name>
<dbReference type="STRING" id="862515.HMPREF0658_2100"/>
<dbReference type="InterPro" id="IPR007842">
    <property type="entry name" value="HEPN_dom"/>
</dbReference>
<dbReference type="Pfam" id="PF05168">
    <property type="entry name" value="HEPN"/>
    <property type="match status" value="1"/>
</dbReference>
<organism evidence="2 3">
    <name type="scientific">Hoylesella marshii DSM 16973 = JCM 13450</name>
    <dbReference type="NCBI Taxonomy" id="862515"/>
    <lineage>
        <taxon>Bacteria</taxon>
        <taxon>Pseudomonadati</taxon>
        <taxon>Bacteroidota</taxon>
        <taxon>Bacteroidia</taxon>
        <taxon>Bacteroidales</taxon>
        <taxon>Prevotellaceae</taxon>
        <taxon>Hoylesella</taxon>
    </lineage>
</organism>
<feature type="domain" description="HEPN" evidence="1">
    <location>
        <begin position="28"/>
        <end position="139"/>
    </location>
</feature>
<comment type="caution">
    <text evidence="2">The sequence shown here is derived from an EMBL/GenBank/DDBJ whole genome shotgun (WGS) entry which is preliminary data.</text>
</comment>
<dbReference type="PROSITE" id="PS50910">
    <property type="entry name" value="HEPN"/>
    <property type="match status" value="1"/>
</dbReference>
<proteinExistence type="predicted"/>
<dbReference type="eggNOG" id="COG2250">
    <property type="taxonomic scope" value="Bacteria"/>
</dbReference>
<dbReference type="SUPFAM" id="SSF81593">
    <property type="entry name" value="Nucleotidyltransferase substrate binding subunit/domain"/>
    <property type="match status" value="1"/>
</dbReference>
<gene>
    <name evidence="2" type="ORF">HMPREF0658_2100</name>
</gene>
<dbReference type="Proteomes" id="UP000004394">
    <property type="component" value="Unassembled WGS sequence"/>
</dbReference>
<dbReference type="BioCyc" id="PMAR862515-HMP:GMOO-2130-MONOMER"/>
<dbReference type="EMBL" id="AEEI01000060">
    <property type="protein sequence ID" value="EFM00961.1"/>
    <property type="molecule type" value="Genomic_DNA"/>
</dbReference>
<dbReference type="HOGENOM" id="CLU_123170_3_0_10"/>
<evidence type="ECO:0000259" key="1">
    <source>
        <dbReference type="PROSITE" id="PS50910"/>
    </source>
</evidence>
<dbReference type="AlphaFoldDB" id="E0NV95"/>